<comment type="caution">
    <text evidence="2">The sequence shown here is derived from an EMBL/GenBank/DDBJ whole genome shotgun (WGS) entry which is preliminary data.</text>
</comment>
<dbReference type="InterPro" id="IPR016181">
    <property type="entry name" value="Acyl_CoA_acyltransferase"/>
</dbReference>
<evidence type="ECO:0000313" key="2">
    <source>
        <dbReference type="EMBL" id="SCZ47513.1"/>
    </source>
</evidence>
<dbReference type="PROSITE" id="PS51186">
    <property type="entry name" value="GNAT"/>
    <property type="match status" value="1"/>
</dbReference>
<dbReference type="EMBL" id="FMWB01000014">
    <property type="protein sequence ID" value="SCZ47513.1"/>
    <property type="molecule type" value="Genomic_DNA"/>
</dbReference>
<accession>A0A1G5PD93</accession>
<dbReference type="InterPro" id="IPR000182">
    <property type="entry name" value="GNAT_dom"/>
</dbReference>
<proteinExistence type="predicted"/>
<name>A0A1G5PD93_9PSED</name>
<gene>
    <name evidence="2" type="ORF">SAMN05216279_11426</name>
</gene>
<keyword evidence="2" id="KW-0687">Ribonucleoprotein</keyword>
<dbReference type="GO" id="GO:0016747">
    <property type="term" value="F:acyltransferase activity, transferring groups other than amino-acyl groups"/>
    <property type="evidence" value="ECO:0007669"/>
    <property type="project" value="InterPro"/>
</dbReference>
<evidence type="ECO:0000259" key="1">
    <source>
        <dbReference type="PROSITE" id="PS51186"/>
    </source>
</evidence>
<dbReference type="OrthoDB" id="359414at2"/>
<keyword evidence="2" id="KW-0689">Ribosomal protein</keyword>
<sequence length="179" mass="19556">MPSIRPLRPADLPAVLAIQAANYPADLLEDHAFYANRLELAPEHCWAALDAEARLQGYLIAYPWDDGLPPVLGARLEQLPGAASTWFLHDCAVHPAAQGQGVAGRLYRHAKGQARRARLRQGRLVSLSNAIGYWQRHHYHPVPADAALEAKLAGYGAGACLMQRTLDTPDSDLAQNLQI</sequence>
<dbReference type="RefSeq" id="WP_074584779.1">
    <property type="nucleotide sequence ID" value="NZ_FMWB01000014.1"/>
</dbReference>
<dbReference type="STRING" id="237610.BJP27_11150"/>
<organism evidence="2 3">
    <name type="scientific">Pseudomonas oryzihabitans</name>
    <dbReference type="NCBI Taxonomy" id="47885"/>
    <lineage>
        <taxon>Bacteria</taxon>
        <taxon>Pseudomonadati</taxon>
        <taxon>Pseudomonadota</taxon>
        <taxon>Gammaproteobacteria</taxon>
        <taxon>Pseudomonadales</taxon>
        <taxon>Pseudomonadaceae</taxon>
        <taxon>Pseudomonas</taxon>
    </lineage>
</organism>
<evidence type="ECO:0000313" key="3">
    <source>
        <dbReference type="Proteomes" id="UP000183046"/>
    </source>
</evidence>
<dbReference type="GO" id="GO:0005840">
    <property type="term" value="C:ribosome"/>
    <property type="evidence" value="ECO:0007669"/>
    <property type="project" value="UniProtKB-KW"/>
</dbReference>
<dbReference type="CDD" id="cd04301">
    <property type="entry name" value="NAT_SF"/>
    <property type="match status" value="1"/>
</dbReference>
<dbReference type="AlphaFoldDB" id="A0A1G5PD93"/>
<reference evidence="3" key="1">
    <citation type="submission" date="2016-10" db="EMBL/GenBank/DDBJ databases">
        <authorList>
            <person name="de Groot N.N."/>
        </authorList>
    </citation>
    <scope>NUCLEOTIDE SEQUENCE [LARGE SCALE GENOMIC DNA]</scope>
    <source>
        <strain evidence="3">DSM 15758</strain>
    </source>
</reference>
<dbReference type="eggNOG" id="COG0456">
    <property type="taxonomic scope" value="Bacteria"/>
</dbReference>
<dbReference type="SUPFAM" id="SSF55729">
    <property type="entry name" value="Acyl-CoA N-acyltransferases (Nat)"/>
    <property type="match status" value="1"/>
</dbReference>
<dbReference type="Proteomes" id="UP000183046">
    <property type="component" value="Unassembled WGS sequence"/>
</dbReference>
<dbReference type="Gene3D" id="3.40.630.30">
    <property type="match status" value="1"/>
</dbReference>
<feature type="domain" description="N-acetyltransferase" evidence="1">
    <location>
        <begin position="2"/>
        <end position="167"/>
    </location>
</feature>
<dbReference type="Pfam" id="PF00583">
    <property type="entry name" value="Acetyltransf_1"/>
    <property type="match status" value="1"/>
</dbReference>
<protein>
    <submittedName>
        <fullName evidence="2">Ribosomal protein S18 acetylase RimI</fullName>
    </submittedName>
</protein>